<dbReference type="Pfam" id="PF25534">
    <property type="entry name" value="DUF7918"/>
    <property type="match status" value="1"/>
</dbReference>
<feature type="region of interest" description="Disordered" evidence="1">
    <location>
        <begin position="257"/>
        <end position="277"/>
    </location>
</feature>
<feature type="compositionally biased region" description="Polar residues" evidence="1">
    <location>
        <begin position="173"/>
        <end position="183"/>
    </location>
</feature>
<proteinExistence type="predicted"/>
<dbReference type="InterPro" id="IPR057678">
    <property type="entry name" value="DUF7918"/>
</dbReference>
<reference evidence="3 4" key="1">
    <citation type="submission" date="2013-07" db="EMBL/GenBank/DDBJ databases">
        <title>The Genome Sequence of Kwoniella mangroviensis CBS10435.</title>
        <authorList>
            <consortium name="The Broad Institute Genome Sequencing Platform"/>
            <person name="Cuomo C."/>
            <person name="Litvintseva A."/>
            <person name="Chen Y."/>
            <person name="Heitman J."/>
            <person name="Sun S."/>
            <person name="Springer D."/>
            <person name="Dromer F."/>
            <person name="Young S.K."/>
            <person name="Zeng Q."/>
            <person name="Gargeya S."/>
            <person name="Fitzgerald M."/>
            <person name="Abouelleil A."/>
            <person name="Alvarado L."/>
            <person name="Berlin A.M."/>
            <person name="Chapman S.B."/>
            <person name="Dewar J."/>
            <person name="Goldberg J."/>
            <person name="Griggs A."/>
            <person name="Gujja S."/>
            <person name="Hansen M."/>
            <person name="Howarth C."/>
            <person name="Imamovic A."/>
            <person name="Larimer J."/>
            <person name="McCowan C."/>
            <person name="Murphy C."/>
            <person name="Pearson M."/>
            <person name="Priest M."/>
            <person name="Roberts A."/>
            <person name="Saif S."/>
            <person name="Shea T."/>
            <person name="Sykes S."/>
            <person name="Wortman J."/>
            <person name="Nusbaum C."/>
            <person name="Birren B."/>
        </authorList>
    </citation>
    <scope>NUCLEOTIDE SEQUENCE [LARGE SCALE GENOMIC DNA]</scope>
    <source>
        <strain evidence="3 4">CBS 10435</strain>
    </source>
</reference>
<protein>
    <recommendedName>
        <fullName evidence="2">DUF7918 domain-containing protein</fullName>
    </recommendedName>
</protein>
<dbReference type="AlphaFoldDB" id="A0A1B9IR95"/>
<evidence type="ECO:0000313" key="4">
    <source>
        <dbReference type="Proteomes" id="UP000092583"/>
    </source>
</evidence>
<feature type="compositionally biased region" description="Basic and acidic residues" evidence="1">
    <location>
        <begin position="160"/>
        <end position="170"/>
    </location>
</feature>
<keyword evidence="4" id="KW-1185">Reference proteome</keyword>
<feature type="domain" description="DUF7918" evidence="2">
    <location>
        <begin position="8"/>
        <end position="221"/>
    </location>
</feature>
<evidence type="ECO:0000259" key="2">
    <source>
        <dbReference type="Pfam" id="PF25534"/>
    </source>
</evidence>
<dbReference type="OrthoDB" id="2564000at2759"/>
<sequence length="317" mass="36496">MRIKEANGISVWLSVDGDKLGEQRMRKTGDEDDHVRMECFVCPKLHQEFTINVHLGRQRPWKGDWIAEPIINGHKIHSLHVRKRWHVTHKLSTFYEEDEDGELVESTLSFGYIADPDDGDEPVEGDQSRDAEEGMIVVELSRGEIERVRPTKRRISQRVNVREGTDDRGDLPSGTSHRAQQKTAYGEEFTYDEGDGEGPYLRFVFKVRSQRYLINHGLLDRLPAQQHPSQVSRTVRLKAEPDEIIENELSSSIRTASAYHARPKREPSEELVETESAKRLRLAEEEIKSLKELVRQLTQHQSQVQMQGRSVGSLARR</sequence>
<accession>A0A1B9IR95</accession>
<organism evidence="3 4">
    <name type="scientific">Kwoniella mangroviensis CBS 10435</name>
    <dbReference type="NCBI Taxonomy" id="1331196"/>
    <lineage>
        <taxon>Eukaryota</taxon>
        <taxon>Fungi</taxon>
        <taxon>Dikarya</taxon>
        <taxon>Basidiomycota</taxon>
        <taxon>Agaricomycotina</taxon>
        <taxon>Tremellomycetes</taxon>
        <taxon>Tremellales</taxon>
        <taxon>Cryptococcaceae</taxon>
        <taxon>Kwoniella</taxon>
    </lineage>
</organism>
<dbReference type="EMBL" id="KI669462">
    <property type="protein sequence ID" value="OCF57934.1"/>
    <property type="molecule type" value="Genomic_DNA"/>
</dbReference>
<dbReference type="Proteomes" id="UP000092583">
    <property type="component" value="Unassembled WGS sequence"/>
</dbReference>
<evidence type="ECO:0000256" key="1">
    <source>
        <dbReference type="SAM" id="MobiDB-lite"/>
    </source>
</evidence>
<feature type="region of interest" description="Disordered" evidence="1">
    <location>
        <begin position="158"/>
        <end position="191"/>
    </location>
</feature>
<evidence type="ECO:0000313" key="3">
    <source>
        <dbReference type="EMBL" id="OCF57934.1"/>
    </source>
</evidence>
<reference evidence="4" key="2">
    <citation type="submission" date="2013-12" db="EMBL/GenBank/DDBJ databases">
        <title>Evolution of pathogenesis and genome organization in the Tremellales.</title>
        <authorList>
            <person name="Cuomo C."/>
            <person name="Litvintseva A."/>
            <person name="Heitman J."/>
            <person name="Chen Y."/>
            <person name="Sun S."/>
            <person name="Springer D."/>
            <person name="Dromer F."/>
            <person name="Young S."/>
            <person name="Zeng Q."/>
            <person name="Chapman S."/>
            <person name="Gujja S."/>
            <person name="Saif S."/>
            <person name="Birren B."/>
        </authorList>
    </citation>
    <scope>NUCLEOTIDE SEQUENCE [LARGE SCALE GENOMIC DNA]</scope>
    <source>
        <strain evidence="4">CBS 10435</strain>
    </source>
</reference>
<name>A0A1B9IR95_9TREE</name>
<gene>
    <name evidence="3" type="ORF">L486_03957</name>
</gene>